<name>A0AA85EXH3_9TREM</name>
<evidence type="ECO:0000256" key="8">
    <source>
        <dbReference type="SAM" id="MobiDB-lite"/>
    </source>
</evidence>
<dbReference type="Proteomes" id="UP000050792">
    <property type="component" value="Unassembled WGS sequence"/>
</dbReference>
<dbReference type="InterPro" id="IPR000571">
    <property type="entry name" value="Znf_CCCH"/>
</dbReference>
<dbReference type="PANTHER" id="PTHR14398:SF0">
    <property type="entry name" value="ZINC FINGER PROTEIN SWM"/>
    <property type="match status" value="1"/>
</dbReference>
<feature type="compositionally biased region" description="Polar residues" evidence="8">
    <location>
        <begin position="211"/>
        <end position="228"/>
    </location>
</feature>
<keyword evidence="1 6" id="KW-0479">Metal-binding</keyword>
<feature type="compositionally biased region" description="Basic and acidic residues" evidence="8">
    <location>
        <begin position="233"/>
        <end position="257"/>
    </location>
</feature>
<dbReference type="InterPro" id="IPR036855">
    <property type="entry name" value="Znf_CCCH_sf"/>
</dbReference>
<keyword evidence="11" id="KW-1185">Reference proteome</keyword>
<dbReference type="GO" id="GO:0003723">
    <property type="term" value="F:RNA binding"/>
    <property type="evidence" value="ECO:0007669"/>
    <property type="project" value="UniProtKB-UniRule"/>
</dbReference>
<feature type="compositionally biased region" description="Polar residues" evidence="8">
    <location>
        <begin position="120"/>
        <end position="131"/>
    </location>
</feature>
<feature type="coiled-coil region" evidence="7">
    <location>
        <begin position="941"/>
        <end position="992"/>
    </location>
</feature>
<keyword evidence="2 6" id="KW-0863">Zinc-finger</keyword>
<dbReference type="GO" id="GO:0008270">
    <property type="term" value="F:zinc ion binding"/>
    <property type="evidence" value="ECO:0007669"/>
    <property type="project" value="UniProtKB-KW"/>
</dbReference>
<dbReference type="Pfam" id="PF00642">
    <property type="entry name" value="zf-CCCH"/>
    <property type="match status" value="1"/>
</dbReference>
<feature type="domain" description="C3H1-type" evidence="10">
    <location>
        <begin position="279"/>
        <end position="307"/>
    </location>
</feature>
<evidence type="ECO:0000256" key="7">
    <source>
        <dbReference type="SAM" id="Coils"/>
    </source>
</evidence>
<keyword evidence="4 5" id="KW-0694">RNA-binding</keyword>
<accession>A0AA85EXH3</accession>
<protein>
    <recommendedName>
        <fullName evidence="13">C3H1-type domain-containing protein</fullName>
    </recommendedName>
</protein>
<dbReference type="PANTHER" id="PTHR14398">
    <property type="entry name" value="RNA RECOGNITION RRM/RNP DOMAIN"/>
    <property type="match status" value="1"/>
</dbReference>
<dbReference type="AlphaFoldDB" id="A0AA85EXH3"/>
<reference evidence="12" key="2">
    <citation type="submission" date="2023-11" db="UniProtKB">
        <authorList>
            <consortium name="WormBaseParasite"/>
        </authorList>
    </citation>
    <scope>IDENTIFICATION</scope>
</reference>
<evidence type="ECO:0000256" key="2">
    <source>
        <dbReference type="ARBA" id="ARBA00022771"/>
    </source>
</evidence>
<dbReference type="InterPro" id="IPR012677">
    <property type="entry name" value="Nucleotide-bd_a/b_plait_sf"/>
</dbReference>
<evidence type="ECO:0000313" key="12">
    <source>
        <dbReference type="WBParaSite" id="SRDH1_28750.7"/>
    </source>
</evidence>
<evidence type="ECO:0000313" key="11">
    <source>
        <dbReference type="Proteomes" id="UP000050792"/>
    </source>
</evidence>
<evidence type="ECO:0000259" key="10">
    <source>
        <dbReference type="PROSITE" id="PS50103"/>
    </source>
</evidence>
<keyword evidence="7" id="KW-0175">Coiled coil</keyword>
<dbReference type="WBParaSite" id="SRDH1_28750.7">
    <property type="protein sequence ID" value="SRDH1_28750.7"/>
    <property type="gene ID" value="SRDH1_28750"/>
</dbReference>
<feature type="region of interest" description="Disordered" evidence="8">
    <location>
        <begin position="118"/>
        <end position="260"/>
    </location>
</feature>
<feature type="compositionally biased region" description="Basic and acidic residues" evidence="8">
    <location>
        <begin position="176"/>
        <end position="208"/>
    </location>
</feature>
<dbReference type="InterPro" id="IPR000504">
    <property type="entry name" value="RRM_dom"/>
</dbReference>
<dbReference type="Gene3D" id="3.30.70.330">
    <property type="match status" value="1"/>
</dbReference>
<reference evidence="11" key="1">
    <citation type="submission" date="2022-06" db="EMBL/GenBank/DDBJ databases">
        <authorList>
            <person name="Berger JAMES D."/>
            <person name="Berger JAMES D."/>
        </authorList>
    </citation>
    <scope>NUCLEOTIDE SEQUENCE [LARGE SCALE GENOMIC DNA]</scope>
</reference>
<evidence type="ECO:0000256" key="6">
    <source>
        <dbReference type="PROSITE-ProRule" id="PRU00723"/>
    </source>
</evidence>
<keyword evidence="3 6" id="KW-0862">Zinc</keyword>
<dbReference type="SUPFAM" id="SSF90229">
    <property type="entry name" value="CCCH zinc finger"/>
    <property type="match status" value="1"/>
</dbReference>
<dbReference type="InterPro" id="IPR045137">
    <property type="entry name" value="RBM26/27"/>
</dbReference>
<dbReference type="GO" id="GO:0005634">
    <property type="term" value="C:nucleus"/>
    <property type="evidence" value="ECO:0007669"/>
    <property type="project" value="TreeGrafter"/>
</dbReference>
<sequence>MLVYLVQIVSNKFYLFQARCVADPIPLSQYVIALIKKDKGEQELREICIDQLEVFLQENTAKFVEDLFAVLKSRTYVACETLKPNQSSSDNSCSKDFSGKNPCGNTSFDNVSKDRKRHLTNNNTNASNVTDTCAPKQKRKRSPETKAKRISSDSRSRSPHSPGRPINNASTTSRQHGKELESHVDSCSRGRHNNHSEESSLKTVDGHIRRNSSGSSNEEVTHSNTISSRRNRYHDSESHKYNNRERIHSRDKDEHSNRSCKSFAKSVTDYRVVDEKCRGVRSRRCRDFEERGFCVYGDRCQYDHGPNALVISSAKSAVSAIAHLTNPLLDTNALSSNTEDLSMNIGKEASKSSTLQPQSFVAAVLSGPTDLNDLNQHIGTPLIPVYHPTPINHPDNQMLMTCCIDQPLDTGLLPQVPNPSVLYNKSNWKHPRLQNNVQQRPNNFRVFNNTNTISRNIVPLPMIQNTTNKDQSEINPAPPAYEPDRPHLSMISTSESNILPSCDTSDVGHNASTPPLSYKPSPITEQISSYAVVPKASGVTDLSLDTTSRTIDPRTTLYIDRLPWKLNDADKIREHFSQFGHVINVIARYKGMVGSAVVEFSSSDEAEKAYRSPIPMFSNRFIRIYTRFPENFKHNARSMTSRFPRPKSILDRLGTRPVAGNNKINSYSWMSMTNDCIESQQVPDSILSDHTLQRGNRSRWRLERNPTSGDALLSGDEDDDLIDENPTIDGHERNSATFIKERNKAFNQTMDKVVDNYVDLNVDQESLLFTRNTDTARQFNNNSNNITVTSSPYTLSHKQEAEAILWERRKMAALRQRKEQLMLLDKSREARESVIEARKQRITKLKLLLERVMSQLENNRTSETDNGTDSKPLTLDERRKLLTEAKRLQIELESTLEAEKKDLDIRSSNRESNSKKMFTSKPLGSTTISAAALQALPSPIRLERQKQISEIQIEIDKLEANLREATHDDVKLKEGRRRIVELKRQLVDLETVRPSDMFLSQNTSGCAPGDNAAYPNRTQTKLDKRPRTLYITGIESDDVENFQNALSLNYLHTQSCTKQTNPETNQLVLEVTFCTRDFAEAAIRQFTQFHGRDLQMSFVYPALSETKAGNFIDNDAKHVSSTQIETSDQLQAITSSESLDYSAHSNSTSSTALNTMSL</sequence>
<proteinExistence type="predicted"/>
<evidence type="ECO:0000256" key="5">
    <source>
        <dbReference type="PROSITE-ProRule" id="PRU00176"/>
    </source>
</evidence>
<dbReference type="InterPro" id="IPR035979">
    <property type="entry name" value="RBD_domain_sf"/>
</dbReference>
<evidence type="ECO:0000256" key="1">
    <source>
        <dbReference type="ARBA" id="ARBA00022723"/>
    </source>
</evidence>
<evidence type="ECO:0008006" key="13">
    <source>
        <dbReference type="Google" id="ProtNLM"/>
    </source>
</evidence>
<feature type="domain" description="RRM" evidence="9">
    <location>
        <begin position="555"/>
        <end position="646"/>
    </location>
</feature>
<evidence type="ECO:0000259" key="9">
    <source>
        <dbReference type="PROSITE" id="PS50102"/>
    </source>
</evidence>
<dbReference type="SMART" id="SM00360">
    <property type="entry name" value="RRM"/>
    <property type="match status" value="1"/>
</dbReference>
<dbReference type="PROSITE" id="PS50103">
    <property type="entry name" value="ZF_C3H1"/>
    <property type="match status" value="1"/>
</dbReference>
<dbReference type="CDD" id="cd12257">
    <property type="entry name" value="RRM1_RBM26_like"/>
    <property type="match status" value="1"/>
</dbReference>
<feature type="compositionally biased region" description="Basic and acidic residues" evidence="8">
    <location>
        <begin position="142"/>
        <end position="156"/>
    </location>
</feature>
<feature type="region of interest" description="Disordered" evidence="8">
    <location>
        <begin position="689"/>
        <end position="731"/>
    </location>
</feature>
<dbReference type="PROSITE" id="PS50102">
    <property type="entry name" value="RRM"/>
    <property type="match status" value="1"/>
</dbReference>
<dbReference type="Pfam" id="PF00076">
    <property type="entry name" value="RRM_1"/>
    <property type="match status" value="1"/>
</dbReference>
<dbReference type="SUPFAM" id="SSF54928">
    <property type="entry name" value="RNA-binding domain, RBD"/>
    <property type="match status" value="1"/>
</dbReference>
<organism evidence="11 12">
    <name type="scientific">Schistosoma rodhaini</name>
    <dbReference type="NCBI Taxonomy" id="6188"/>
    <lineage>
        <taxon>Eukaryota</taxon>
        <taxon>Metazoa</taxon>
        <taxon>Spiralia</taxon>
        <taxon>Lophotrochozoa</taxon>
        <taxon>Platyhelminthes</taxon>
        <taxon>Trematoda</taxon>
        <taxon>Digenea</taxon>
        <taxon>Strigeidida</taxon>
        <taxon>Schistosomatoidea</taxon>
        <taxon>Schistosomatidae</taxon>
        <taxon>Schistosoma</taxon>
    </lineage>
</organism>
<evidence type="ECO:0000256" key="4">
    <source>
        <dbReference type="ARBA" id="ARBA00022884"/>
    </source>
</evidence>
<evidence type="ECO:0000256" key="3">
    <source>
        <dbReference type="ARBA" id="ARBA00022833"/>
    </source>
</evidence>
<feature type="zinc finger region" description="C3H1-type" evidence="6">
    <location>
        <begin position="279"/>
        <end position="307"/>
    </location>
</feature>
<dbReference type="SMART" id="SM00356">
    <property type="entry name" value="ZnF_C3H1"/>
    <property type="match status" value="1"/>
</dbReference>
<dbReference type="Gene3D" id="4.10.1000.10">
    <property type="entry name" value="Zinc finger, CCCH-type"/>
    <property type="match status" value="1"/>
</dbReference>